<feature type="chain" id="PRO_5044838398" evidence="2">
    <location>
        <begin position="27"/>
        <end position="112"/>
    </location>
</feature>
<comment type="caution">
    <text evidence="3">The sequence shown here is derived from an EMBL/GenBank/DDBJ whole genome shotgun (WGS) entry which is preliminary data.</text>
</comment>
<feature type="region of interest" description="Disordered" evidence="1">
    <location>
        <begin position="67"/>
        <end position="112"/>
    </location>
</feature>
<feature type="compositionally biased region" description="Pro residues" evidence="1">
    <location>
        <begin position="75"/>
        <end position="84"/>
    </location>
</feature>
<evidence type="ECO:0000313" key="3">
    <source>
        <dbReference type="EMBL" id="KAL3525710.1"/>
    </source>
</evidence>
<accession>A0ABD3A1V3</accession>
<keyword evidence="2" id="KW-0732">Signal</keyword>
<dbReference type="AlphaFoldDB" id="A0ABD3A1V3"/>
<gene>
    <name evidence="3" type="ORF">ACH5RR_014082</name>
</gene>
<reference evidence="3 4" key="1">
    <citation type="submission" date="2024-11" db="EMBL/GenBank/DDBJ databases">
        <title>A near-complete genome assembly of Cinchona calisaya.</title>
        <authorList>
            <person name="Lian D.C."/>
            <person name="Zhao X.W."/>
            <person name="Wei L."/>
        </authorList>
    </citation>
    <scope>NUCLEOTIDE SEQUENCE [LARGE SCALE GENOMIC DNA]</scope>
    <source>
        <tissue evidence="3">Nenye</tissue>
    </source>
</reference>
<name>A0ABD3A1V3_9GENT</name>
<protein>
    <submittedName>
        <fullName evidence="3">Uncharacterized protein</fullName>
    </submittedName>
</protein>
<dbReference type="EMBL" id="JBJUIK010000006">
    <property type="protein sequence ID" value="KAL3525710.1"/>
    <property type="molecule type" value="Genomic_DNA"/>
</dbReference>
<evidence type="ECO:0000313" key="4">
    <source>
        <dbReference type="Proteomes" id="UP001630127"/>
    </source>
</evidence>
<organism evidence="3 4">
    <name type="scientific">Cinchona calisaya</name>
    <dbReference type="NCBI Taxonomy" id="153742"/>
    <lineage>
        <taxon>Eukaryota</taxon>
        <taxon>Viridiplantae</taxon>
        <taxon>Streptophyta</taxon>
        <taxon>Embryophyta</taxon>
        <taxon>Tracheophyta</taxon>
        <taxon>Spermatophyta</taxon>
        <taxon>Magnoliopsida</taxon>
        <taxon>eudicotyledons</taxon>
        <taxon>Gunneridae</taxon>
        <taxon>Pentapetalae</taxon>
        <taxon>asterids</taxon>
        <taxon>lamiids</taxon>
        <taxon>Gentianales</taxon>
        <taxon>Rubiaceae</taxon>
        <taxon>Cinchonoideae</taxon>
        <taxon>Cinchoneae</taxon>
        <taxon>Cinchona</taxon>
    </lineage>
</organism>
<evidence type="ECO:0000256" key="1">
    <source>
        <dbReference type="SAM" id="MobiDB-lite"/>
    </source>
</evidence>
<feature type="signal peptide" evidence="2">
    <location>
        <begin position="1"/>
        <end position="26"/>
    </location>
</feature>
<sequence>MAPKCSILSSLFVVMIMSQNLQIIEGRNLSFHRQKYPTEKRVSRGQYGISETNQMKNALPTALMEATPGPAAMLPGPPPAPPAPVGGAPGHAENFRPTTPGRSPGIGNFIQN</sequence>
<evidence type="ECO:0000256" key="2">
    <source>
        <dbReference type="SAM" id="SignalP"/>
    </source>
</evidence>
<proteinExistence type="predicted"/>
<dbReference type="Proteomes" id="UP001630127">
    <property type="component" value="Unassembled WGS sequence"/>
</dbReference>
<keyword evidence="4" id="KW-1185">Reference proteome</keyword>